<keyword evidence="3" id="KW-1185">Reference proteome</keyword>
<dbReference type="GO" id="GO:0004497">
    <property type="term" value="F:monooxygenase activity"/>
    <property type="evidence" value="ECO:0007669"/>
    <property type="project" value="TreeGrafter"/>
</dbReference>
<protein>
    <submittedName>
        <fullName evidence="2">Caleosin</fullName>
    </submittedName>
</protein>
<dbReference type="GO" id="GO:0005509">
    <property type="term" value="F:calcium ion binding"/>
    <property type="evidence" value="ECO:0007669"/>
    <property type="project" value="TreeGrafter"/>
</dbReference>
<dbReference type="PANTHER" id="PTHR31495:SF23">
    <property type="entry name" value="PEROXYGENASE-LIKE"/>
    <property type="match status" value="1"/>
</dbReference>
<name>A0A1R3JSQ3_COCAP</name>
<evidence type="ECO:0000313" key="3">
    <source>
        <dbReference type="Proteomes" id="UP000188268"/>
    </source>
</evidence>
<comment type="similarity">
    <text evidence="1">Belongs to the caleosin family.</text>
</comment>
<dbReference type="Pfam" id="PF05042">
    <property type="entry name" value="Caleosin"/>
    <property type="match status" value="2"/>
</dbReference>
<dbReference type="EMBL" id="AWWV01007181">
    <property type="protein sequence ID" value="OMO97771.1"/>
    <property type="molecule type" value="Genomic_DNA"/>
</dbReference>
<dbReference type="InterPro" id="IPR011992">
    <property type="entry name" value="EF-hand-dom_pair"/>
</dbReference>
<evidence type="ECO:0000256" key="1">
    <source>
        <dbReference type="ARBA" id="ARBA00006765"/>
    </source>
</evidence>
<dbReference type="Proteomes" id="UP000188268">
    <property type="component" value="Unassembled WGS sequence"/>
</dbReference>
<dbReference type="OMA" id="GWIIAKG"/>
<dbReference type="AlphaFoldDB" id="A0A1R3JSQ3"/>
<dbReference type="InterPro" id="IPR007736">
    <property type="entry name" value="Caleosin-related"/>
</dbReference>
<accession>A0A1R3JSQ3</accession>
<proteinExistence type="inferred from homology"/>
<gene>
    <name evidence="2" type="ORF">CCACVL1_04467</name>
</gene>
<organism evidence="2 3">
    <name type="scientific">Corchorus capsularis</name>
    <name type="common">Jute</name>
    <dbReference type="NCBI Taxonomy" id="210143"/>
    <lineage>
        <taxon>Eukaryota</taxon>
        <taxon>Viridiplantae</taxon>
        <taxon>Streptophyta</taxon>
        <taxon>Embryophyta</taxon>
        <taxon>Tracheophyta</taxon>
        <taxon>Spermatophyta</taxon>
        <taxon>Magnoliopsida</taxon>
        <taxon>eudicotyledons</taxon>
        <taxon>Gunneridae</taxon>
        <taxon>Pentapetalae</taxon>
        <taxon>rosids</taxon>
        <taxon>malvids</taxon>
        <taxon>Malvales</taxon>
        <taxon>Malvaceae</taxon>
        <taxon>Grewioideae</taxon>
        <taxon>Apeibeae</taxon>
        <taxon>Corchorus</taxon>
    </lineage>
</organism>
<sequence length="216" mass="24665">MATEAPKAPVTSERKIRNDLEEKLPKPYLARAMEAVSVDQPNGTPGHKNKGMSVLQQHAAFFDQDRNGVIYPWNTYRGLRQLGLDIFTSILTTVLINFFMSYPTLPTEYTKRSMGVIQQPLTLKEVNLENIFSKYGRTQPDKLSYDEVWEMTEANRVGYDPIGWIAAKGEWLVLYRIAKDHDGFLSKEAARSCYDGSLFEYIAKMKNNKSGDKKKL</sequence>
<dbReference type="SUPFAM" id="SSF47473">
    <property type="entry name" value="EF-hand"/>
    <property type="match status" value="1"/>
</dbReference>
<comment type="caution">
    <text evidence="2">The sequence shown here is derived from an EMBL/GenBank/DDBJ whole genome shotgun (WGS) entry which is preliminary data.</text>
</comment>
<dbReference type="PANTHER" id="PTHR31495">
    <property type="entry name" value="PEROXYGENASE 3-RELATED"/>
    <property type="match status" value="1"/>
</dbReference>
<dbReference type="OrthoDB" id="640742at2759"/>
<dbReference type="STRING" id="210143.A0A1R3JSQ3"/>
<evidence type="ECO:0000313" key="2">
    <source>
        <dbReference type="EMBL" id="OMO97771.1"/>
    </source>
</evidence>
<reference evidence="2 3" key="1">
    <citation type="submission" date="2013-09" db="EMBL/GenBank/DDBJ databases">
        <title>Corchorus capsularis genome sequencing.</title>
        <authorList>
            <person name="Alam M."/>
            <person name="Haque M.S."/>
            <person name="Islam M.S."/>
            <person name="Emdad E.M."/>
            <person name="Islam M.M."/>
            <person name="Ahmed B."/>
            <person name="Halim A."/>
            <person name="Hossen Q.M.M."/>
            <person name="Hossain M.Z."/>
            <person name="Ahmed R."/>
            <person name="Khan M.M."/>
            <person name="Islam R."/>
            <person name="Rashid M.M."/>
            <person name="Khan S.A."/>
            <person name="Rahman M.S."/>
            <person name="Alam M."/>
        </authorList>
    </citation>
    <scope>NUCLEOTIDE SEQUENCE [LARGE SCALE GENOMIC DNA]</scope>
    <source>
        <strain evidence="3">cv. CVL-1</strain>
        <tissue evidence="2">Whole seedling</tissue>
    </source>
</reference>
<dbReference type="Gramene" id="OMO97771">
    <property type="protein sequence ID" value="OMO97771"/>
    <property type="gene ID" value="CCACVL1_04467"/>
</dbReference>